<dbReference type="STRING" id="207949.RED65_16236"/>
<dbReference type="HOGENOM" id="CLU_039613_6_1_6"/>
<dbReference type="FunFam" id="1.10.10.10:FF:000001">
    <property type="entry name" value="LysR family transcriptional regulator"/>
    <property type="match status" value="1"/>
</dbReference>
<dbReference type="EMBL" id="AAQH01000007">
    <property type="protein sequence ID" value="EAT12403.1"/>
    <property type="molecule type" value="Genomic_DNA"/>
</dbReference>
<dbReference type="Proteomes" id="UP000004263">
    <property type="component" value="Unassembled WGS sequence"/>
</dbReference>
<evidence type="ECO:0000256" key="2">
    <source>
        <dbReference type="ARBA" id="ARBA00023015"/>
    </source>
</evidence>
<evidence type="ECO:0000259" key="5">
    <source>
        <dbReference type="PROSITE" id="PS50931"/>
    </source>
</evidence>
<evidence type="ECO:0000256" key="4">
    <source>
        <dbReference type="ARBA" id="ARBA00023163"/>
    </source>
</evidence>
<dbReference type="Gene3D" id="3.40.190.290">
    <property type="match status" value="1"/>
</dbReference>
<evidence type="ECO:0000313" key="7">
    <source>
        <dbReference type="Proteomes" id="UP000004263"/>
    </source>
</evidence>
<keyword evidence="3" id="KW-0238">DNA-binding</keyword>
<proteinExistence type="inferred from homology"/>
<dbReference type="Pfam" id="PF03466">
    <property type="entry name" value="LysR_substrate"/>
    <property type="match status" value="1"/>
</dbReference>
<dbReference type="InterPro" id="IPR000847">
    <property type="entry name" value="LysR_HTH_N"/>
</dbReference>
<dbReference type="SUPFAM" id="SSF46785">
    <property type="entry name" value="Winged helix' DNA-binding domain"/>
    <property type="match status" value="1"/>
</dbReference>
<dbReference type="AlphaFoldDB" id="Q1N2K4"/>
<dbReference type="PANTHER" id="PTHR30126">
    <property type="entry name" value="HTH-TYPE TRANSCRIPTIONAL REGULATOR"/>
    <property type="match status" value="1"/>
</dbReference>
<accession>Q1N2K4</accession>
<keyword evidence="4" id="KW-0804">Transcription</keyword>
<dbReference type="InterPro" id="IPR036390">
    <property type="entry name" value="WH_DNA-bd_sf"/>
</dbReference>
<dbReference type="GO" id="GO:0003700">
    <property type="term" value="F:DNA-binding transcription factor activity"/>
    <property type="evidence" value="ECO:0007669"/>
    <property type="project" value="InterPro"/>
</dbReference>
<name>Q1N2K4_9GAMM</name>
<evidence type="ECO:0000313" key="6">
    <source>
        <dbReference type="EMBL" id="EAT12403.1"/>
    </source>
</evidence>
<dbReference type="SUPFAM" id="SSF53850">
    <property type="entry name" value="Periplasmic binding protein-like II"/>
    <property type="match status" value="1"/>
</dbReference>
<dbReference type="GO" id="GO:0000976">
    <property type="term" value="F:transcription cis-regulatory region binding"/>
    <property type="evidence" value="ECO:0007669"/>
    <property type="project" value="TreeGrafter"/>
</dbReference>
<dbReference type="Gene3D" id="1.10.10.10">
    <property type="entry name" value="Winged helix-like DNA-binding domain superfamily/Winged helix DNA-binding domain"/>
    <property type="match status" value="1"/>
</dbReference>
<evidence type="ECO:0000256" key="3">
    <source>
        <dbReference type="ARBA" id="ARBA00023125"/>
    </source>
</evidence>
<protein>
    <submittedName>
        <fullName evidence="6">Transcriptional regulators, LysR family protein</fullName>
    </submittedName>
</protein>
<dbReference type="Pfam" id="PF00126">
    <property type="entry name" value="HTH_1"/>
    <property type="match status" value="1"/>
</dbReference>
<reference evidence="6 7" key="1">
    <citation type="submission" date="2006-03" db="EMBL/GenBank/DDBJ databases">
        <authorList>
            <person name="Pinhassi J."/>
            <person name="Pedros-Alio C."/>
            <person name="Ferriera S."/>
            <person name="Johnson J."/>
            <person name="Kravitz S."/>
            <person name="Halpern A."/>
            <person name="Remington K."/>
            <person name="Beeson K."/>
            <person name="Tran B."/>
            <person name="Rogers Y.-H."/>
            <person name="Friedman R."/>
            <person name="Venter J.C."/>
        </authorList>
    </citation>
    <scope>NUCLEOTIDE SEQUENCE [LARGE SCALE GENOMIC DNA]</scope>
    <source>
        <strain evidence="6 7">RED65</strain>
    </source>
</reference>
<sequence>MRIRNLETFVKVAELNSFHAAAKALSTTQPAISARIAALESELNVSLFRRDKGGTQLTSRGRQLLPFAQKMMRIAEEMKSQLNQDLLDVDTVRIGIADTLAELWVAPLLKQWRLDFPHIQFEVVVDLSDHLEKQIEQHQLDMVFMVSQPSNASLMTEYLCSLHQQWIASDEVIEQQNWQNRILDLQQLATCSVLSFPKHTQPWRDLERLFAVLGEAKPMLHTCSSVNHLMNLTQQGLGISLLPEPLALKLVKEKGVRILQTEASLQPSVLNFCSGWRSDDERLLPKLLAASAKEVVTQQGKVKTANVRKVKYVG</sequence>
<feature type="domain" description="HTH lysR-type" evidence="5">
    <location>
        <begin position="1"/>
        <end position="58"/>
    </location>
</feature>
<keyword evidence="7" id="KW-1185">Reference proteome</keyword>
<dbReference type="PROSITE" id="PS50931">
    <property type="entry name" value="HTH_LYSR"/>
    <property type="match status" value="1"/>
</dbReference>
<keyword evidence="2" id="KW-0805">Transcription regulation</keyword>
<dbReference type="InterPro" id="IPR005119">
    <property type="entry name" value="LysR_subst-bd"/>
</dbReference>
<organism evidence="6 7">
    <name type="scientific">Bermanella marisrubri</name>
    <dbReference type="NCBI Taxonomy" id="207949"/>
    <lineage>
        <taxon>Bacteria</taxon>
        <taxon>Pseudomonadati</taxon>
        <taxon>Pseudomonadota</taxon>
        <taxon>Gammaproteobacteria</taxon>
        <taxon>Oceanospirillales</taxon>
        <taxon>Oceanospirillaceae</taxon>
        <taxon>Bermanella</taxon>
    </lineage>
</organism>
<dbReference type="OrthoDB" id="9786526at2"/>
<gene>
    <name evidence="6" type="ORF">RED65_16236</name>
</gene>
<dbReference type="CDD" id="cd05466">
    <property type="entry name" value="PBP2_LTTR_substrate"/>
    <property type="match status" value="1"/>
</dbReference>
<evidence type="ECO:0000256" key="1">
    <source>
        <dbReference type="ARBA" id="ARBA00009437"/>
    </source>
</evidence>
<dbReference type="RefSeq" id="WP_007018212.1">
    <property type="nucleotide sequence ID" value="NZ_CH724116.1"/>
</dbReference>
<dbReference type="PANTHER" id="PTHR30126:SF77">
    <property type="entry name" value="TRANSCRIPTIONAL REGULATORY PROTEIN"/>
    <property type="match status" value="1"/>
</dbReference>
<comment type="caution">
    <text evidence="6">The sequence shown here is derived from an EMBL/GenBank/DDBJ whole genome shotgun (WGS) entry which is preliminary data.</text>
</comment>
<dbReference type="InterPro" id="IPR036388">
    <property type="entry name" value="WH-like_DNA-bd_sf"/>
</dbReference>
<dbReference type="PRINTS" id="PR00039">
    <property type="entry name" value="HTHLYSR"/>
</dbReference>
<comment type="similarity">
    <text evidence="1">Belongs to the LysR transcriptional regulatory family.</text>
</comment>